<proteinExistence type="predicted"/>
<dbReference type="SUPFAM" id="SSF54909">
    <property type="entry name" value="Dimeric alpha+beta barrel"/>
    <property type="match status" value="1"/>
</dbReference>
<comment type="subunit">
    <text evidence="1">Homodimer.</text>
</comment>
<keyword evidence="4" id="KW-1185">Reference proteome</keyword>
<feature type="domain" description="Stress-response A/B barrel" evidence="2">
    <location>
        <begin position="2"/>
        <end position="95"/>
    </location>
</feature>
<protein>
    <recommendedName>
        <fullName evidence="2">Stress-response A/B barrel domain-containing protein</fullName>
    </recommendedName>
</protein>
<dbReference type="InterPro" id="IPR011008">
    <property type="entry name" value="Dimeric_a/b-barrel"/>
</dbReference>
<dbReference type="KEGG" id="pus:CKA81_12950"/>
<dbReference type="PANTHER" id="PTHR33178">
    <property type="match status" value="1"/>
</dbReference>
<dbReference type="InterPro" id="IPR044662">
    <property type="entry name" value="HS1/DABB1-like"/>
</dbReference>
<name>A0A410GEC0_9BURK</name>
<accession>A0A410GEC0</accession>
<dbReference type="Proteomes" id="UP000283474">
    <property type="component" value="Chromosome"/>
</dbReference>
<dbReference type="Pfam" id="PF07876">
    <property type="entry name" value="Dabb"/>
    <property type="match status" value="1"/>
</dbReference>
<evidence type="ECO:0000259" key="2">
    <source>
        <dbReference type="PROSITE" id="PS51502"/>
    </source>
</evidence>
<reference evidence="3 4" key="1">
    <citation type="submission" date="2017-08" db="EMBL/GenBank/DDBJ databases">
        <authorList>
            <person name="Park S.-J."/>
            <person name="Kim H."/>
        </authorList>
    </citation>
    <scope>NUCLEOTIDE SEQUENCE [LARGE SCALE GENOMIC DNA]</scope>
    <source>
        <strain evidence="4">ye3</strain>
    </source>
</reference>
<dbReference type="PROSITE" id="PS51502">
    <property type="entry name" value="S_R_A_B_BARREL"/>
    <property type="match status" value="1"/>
</dbReference>
<dbReference type="InterPro" id="IPR013097">
    <property type="entry name" value="Dabb"/>
</dbReference>
<organism evidence="3 4">
    <name type="scientific">Pollutimonas thiosulfatoxidans</name>
    <dbReference type="NCBI Taxonomy" id="2028345"/>
    <lineage>
        <taxon>Bacteria</taxon>
        <taxon>Pseudomonadati</taxon>
        <taxon>Pseudomonadota</taxon>
        <taxon>Betaproteobacteria</taxon>
        <taxon>Burkholderiales</taxon>
        <taxon>Alcaligenaceae</taxon>
        <taxon>Pollutimonas</taxon>
    </lineage>
</organism>
<dbReference type="EMBL" id="CP022987">
    <property type="protein sequence ID" value="QAA94643.1"/>
    <property type="molecule type" value="Genomic_DNA"/>
</dbReference>
<dbReference type="RefSeq" id="WP_128355639.1">
    <property type="nucleotide sequence ID" value="NZ_CP022987.1"/>
</dbReference>
<sequence>MIKHTLFFRFKPEATEAQRKALLAEYQGFPNVFPWMRNFSIGRNISERDSSFEYAFSIEFDNREDLDRYLLSEEHERHVVERFRPLVATRAIVSFVPDEL</sequence>
<dbReference type="AlphaFoldDB" id="A0A410GEC0"/>
<dbReference type="Gene3D" id="3.30.70.100">
    <property type="match status" value="1"/>
</dbReference>
<dbReference type="SMART" id="SM00886">
    <property type="entry name" value="Dabb"/>
    <property type="match status" value="1"/>
</dbReference>
<evidence type="ECO:0000256" key="1">
    <source>
        <dbReference type="ARBA" id="ARBA00011738"/>
    </source>
</evidence>
<dbReference type="PANTHER" id="PTHR33178:SF10">
    <property type="entry name" value="STRESS-RESPONSE A_B BARREL DOMAIN-CONTAINING PROTEIN"/>
    <property type="match status" value="1"/>
</dbReference>
<gene>
    <name evidence="3" type="ORF">CKA81_12950</name>
</gene>
<dbReference type="OrthoDB" id="9808130at2"/>
<evidence type="ECO:0000313" key="4">
    <source>
        <dbReference type="Proteomes" id="UP000283474"/>
    </source>
</evidence>
<evidence type="ECO:0000313" key="3">
    <source>
        <dbReference type="EMBL" id="QAA94643.1"/>
    </source>
</evidence>